<dbReference type="Gene3D" id="1.10.287.950">
    <property type="entry name" value="Methyl-accepting chemotaxis protein"/>
    <property type="match status" value="1"/>
</dbReference>
<dbReference type="PROSITE" id="PS50885">
    <property type="entry name" value="HAMP"/>
    <property type="match status" value="1"/>
</dbReference>
<dbReference type="InterPro" id="IPR004089">
    <property type="entry name" value="MCPsignal_dom"/>
</dbReference>
<feature type="domain" description="Methyl-accepting transducer" evidence="5">
    <location>
        <begin position="253"/>
        <end position="482"/>
    </location>
</feature>
<dbReference type="FunFam" id="1.10.287.950:FF:000001">
    <property type="entry name" value="Methyl-accepting chemotaxis sensory transducer"/>
    <property type="match status" value="1"/>
</dbReference>
<dbReference type="InterPro" id="IPR009050">
    <property type="entry name" value="Globin-like_sf"/>
</dbReference>
<sequence length="499" mass="53519">MSAQPLREDKRSLDDRLDFLGLDPASLERVKALSPLVKPHIDAALSSFYDKVAQTPEVSRFFSSREHMKNAQFKQNAHWNAIATGQLDDNYYQSSLRIGNRHAKIGLEPQWYIGGYGLIMETVLKGVIADWMASEVAQMRKRKPEQTMAAANAMAAGLSDLIKAVMLDIDLAVTTYFDKLQGEVEANREKAENMARAQQSVLAVTGQALGQLAQGELHVRIDDDFSGDFAQLKHDFNQAASSLDQAITQIRKSVITIGKSASEVAGAADDLSDRMTRQASAIEQSSAALDEVTNNVNDTASGTGQAAEIANGANAAAEQGGIVVQQAIEAMERIEQSSSKISNIISVIDEIAFQTNLLALNAAVEAARAGEAGRGFAVVATEVRSLAQRSAQAAKDVSNLIKKSGSEVENGVGMVEKTGEALSNIVGQVGQISEHMRNFSTAAGQQATSLNEINAAIVQLDRLTQENAGFVGRSSEAGRDLAQEVADLHKRLDAFRTCA</sequence>
<dbReference type="InterPro" id="IPR044398">
    <property type="entry name" value="Globin-sensor_dom"/>
</dbReference>
<dbReference type="RefSeq" id="WP_127073184.1">
    <property type="nucleotide sequence ID" value="NZ_BMKB01000001.1"/>
</dbReference>
<dbReference type="InterPro" id="IPR004090">
    <property type="entry name" value="Chemotax_Me-accpt_rcpt"/>
</dbReference>
<comment type="similarity">
    <text evidence="3">Belongs to the methyl-accepting chemotaxis (MCP) protein family.</text>
</comment>
<dbReference type="InterPro" id="IPR051310">
    <property type="entry name" value="MCP_chemotaxis"/>
</dbReference>
<dbReference type="CDD" id="cd01068">
    <property type="entry name" value="globin_sensor"/>
    <property type="match status" value="1"/>
</dbReference>
<dbReference type="InterPro" id="IPR039379">
    <property type="entry name" value="Protoglobin_sensor_dom"/>
</dbReference>
<evidence type="ECO:0000313" key="8">
    <source>
        <dbReference type="Proteomes" id="UP000596977"/>
    </source>
</evidence>
<dbReference type="SMART" id="SM00283">
    <property type="entry name" value="MA"/>
    <property type="match status" value="1"/>
</dbReference>
<proteinExistence type="inferred from homology"/>
<dbReference type="SMART" id="SM00304">
    <property type="entry name" value="HAMP"/>
    <property type="match status" value="1"/>
</dbReference>
<dbReference type="PANTHER" id="PTHR43531:SF11">
    <property type="entry name" value="METHYL-ACCEPTING CHEMOTAXIS PROTEIN 3"/>
    <property type="match status" value="1"/>
</dbReference>
<dbReference type="Proteomes" id="UP000596977">
    <property type="component" value="Unassembled WGS sequence"/>
</dbReference>
<dbReference type="Gene3D" id="1.10.490.10">
    <property type="entry name" value="Globins"/>
    <property type="match status" value="1"/>
</dbReference>
<evidence type="ECO:0000256" key="1">
    <source>
        <dbReference type="ARBA" id="ARBA00004370"/>
    </source>
</evidence>
<reference evidence="7 8" key="1">
    <citation type="journal article" date="2014" name="Int. J. Syst. Evol. Microbiol.">
        <title>Complete genome sequence of Corynebacterium casei LMG S-19264T (=DSM 44701T), isolated from a smear-ripened cheese.</title>
        <authorList>
            <consortium name="US DOE Joint Genome Institute (JGI-PGF)"/>
            <person name="Walter F."/>
            <person name="Albersmeier A."/>
            <person name="Kalinowski J."/>
            <person name="Ruckert C."/>
        </authorList>
    </citation>
    <scope>NUCLEOTIDE SEQUENCE [LARGE SCALE GENOMIC DNA]</scope>
    <source>
        <strain evidence="7 8">CGMCC 1.15896</strain>
    </source>
</reference>
<dbReference type="GO" id="GO:0019825">
    <property type="term" value="F:oxygen binding"/>
    <property type="evidence" value="ECO:0007669"/>
    <property type="project" value="InterPro"/>
</dbReference>
<comment type="caution">
    <text evidence="7">The sequence shown here is derived from an EMBL/GenBank/DDBJ whole genome shotgun (WGS) entry which is preliminary data.</text>
</comment>
<accession>A0A916R7U4</accession>
<dbReference type="EMBL" id="BMKB01000001">
    <property type="protein sequence ID" value="GGA40818.1"/>
    <property type="molecule type" value="Genomic_DNA"/>
</dbReference>
<dbReference type="Pfam" id="PF00015">
    <property type="entry name" value="MCPsignal"/>
    <property type="match status" value="1"/>
</dbReference>
<keyword evidence="2" id="KW-0145">Chemotaxis</keyword>
<dbReference type="GO" id="GO:0020037">
    <property type="term" value="F:heme binding"/>
    <property type="evidence" value="ECO:0007669"/>
    <property type="project" value="InterPro"/>
</dbReference>
<dbReference type="Pfam" id="PF18947">
    <property type="entry name" value="HAMP_2"/>
    <property type="match status" value="1"/>
</dbReference>
<dbReference type="GO" id="GO:0004888">
    <property type="term" value="F:transmembrane signaling receptor activity"/>
    <property type="evidence" value="ECO:0007669"/>
    <property type="project" value="InterPro"/>
</dbReference>
<feature type="domain" description="HAMP" evidence="6">
    <location>
        <begin position="196"/>
        <end position="248"/>
    </location>
</feature>
<dbReference type="AlphaFoldDB" id="A0A916R7U4"/>
<dbReference type="InterPro" id="IPR012292">
    <property type="entry name" value="Globin/Proto"/>
</dbReference>
<evidence type="ECO:0000256" key="4">
    <source>
        <dbReference type="PROSITE-ProRule" id="PRU00284"/>
    </source>
</evidence>
<evidence type="ECO:0000259" key="5">
    <source>
        <dbReference type="PROSITE" id="PS50111"/>
    </source>
</evidence>
<dbReference type="GO" id="GO:0006935">
    <property type="term" value="P:chemotaxis"/>
    <property type="evidence" value="ECO:0007669"/>
    <property type="project" value="UniProtKB-KW"/>
</dbReference>
<protein>
    <submittedName>
        <fullName evidence="7">Methyl-accepting chemotaxis protein</fullName>
    </submittedName>
</protein>
<gene>
    <name evidence="7" type="ORF">GCM10011499_07990</name>
</gene>
<dbReference type="OrthoDB" id="9814362at2"/>
<dbReference type="Pfam" id="PF11563">
    <property type="entry name" value="Protoglobin"/>
    <property type="match status" value="1"/>
</dbReference>
<dbReference type="GO" id="GO:0016020">
    <property type="term" value="C:membrane"/>
    <property type="evidence" value="ECO:0007669"/>
    <property type="project" value="UniProtKB-SubCell"/>
</dbReference>
<dbReference type="PROSITE" id="PS50111">
    <property type="entry name" value="CHEMOTAXIS_TRANSDUC_2"/>
    <property type="match status" value="1"/>
</dbReference>
<keyword evidence="8" id="KW-1185">Reference proteome</keyword>
<keyword evidence="4" id="KW-0807">Transducer</keyword>
<comment type="subcellular location">
    <subcellularLocation>
        <location evidence="1">Membrane</location>
    </subcellularLocation>
</comment>
<dbReference type="PRINTS" id="PR00260">
    <property type="entry name" value="CHEMTRNSDUCR"/>
</dbReference>
<dbReference type="SUPFAM" id="SSF46458">
    <property type="entry name" value="Globin-like"/>
    <property type="match status" value="1"/>
</dbReference>
<dbReference type="SUPFAM" id="SSF58104">
    <property type="entry name" value="Methyl-accepting chemotaxis protein (MCP) signaling domain"/>
    <property type="match status" value="1"/>
</dbReference>
<evidence type="ECO:0000313" key="7">
    <source>
        <dbReference type="EMBL" id="GGA40818.1"/>
    </source>
</evidence>
<evidence type="ECO:0000256" key="2">
    <source>
        <dbReference type="ARBA" id="ARBA00022500"/>
    </source>
</evidence>
<evidence type="ECO:0000256" key="3">
    <source>
        <dbReference type="ARBA" id="ARBA00029447"/>
    </source>
</evidence>
<dbReference type="InterPro" id="IPR003660">
    <property type="entry name" value="HAMP_dom"/>
</dbReference>
<organism evidence="7 8">
    <name type="scientific">Pelagibacterium lentulum</name>
    <dbReference type="NCBI Taxonomy" id="2029865"/>
    <lineage>
        <taxon>Bacteria</taxon>
        <taxon>Pseudomonadati</taxon>
        <taxon>Pseudomonadota</taxon>
        <taxon>Alphaproteobacteria</taxon>
        <taxon>Hyphomicrobiales</taxon>
        <taxon>Devosiaceae</taxon>
        <taxon>Pelagibacterium</taxon>
    </lineage>
</organism>
<dbReference type="GO" id="GO:0007165">
    <property type="term" value="P:signal transduction"/>
    <property type="evidence" value="ECO:0007669"/>
    <property type="project" value="UniProtKB-KW"/>
</dbReference>
<name>A0A916R7U4_9HYPH</name>
<evidence type="ECO:0000259" key="6">
    <source>
        <dbReference type="PROSITE" id="PS50885"/>
    </source>
</evidence>
<dbReference type="PANTHER" id="PTHR43531">
    <property type="entry name" value="PROTEIN ICFG"/>
    <property type="match status" value="1"/>
</dbReference>